<feature type="compositionally biased region" description="Polar residues" evidence="1">
    <location>
        <begin position="44"/>
        <end position="57"/>
    </location>
</feature>
<protein>
    <submittedName>
        <fullName evidence="2">Uncharacterized protein</fullName>
    </submittedName>
</protein>
<sequence>MLTHFLLLHHLLPPPPPSYRANSIRGSNDSKDKNTKLKPPASMSDISPQPWHSASPQPLISSTAVKFHPYQSLKNAIFYIRICPLNLPLLDEHLPQLICPFAV</sequence>
<dbReference type="AlphaFoldDB" id="A0A9J5XFS2"/>
<proteinExistence type="predicted"/>
<evidence type="ECO:0000256" key="1">
    <source>
        <dbReference type="SAM" id="MobiDB-lite"/>
    </source>
</evidence>
<evidence type="ECO:0000313" key="3">
    <source>
        <dbReference type="Proteomes" id="UP000824120"/>
    </source>
</evidence>
<reference evidence="2 3" key="1">
    <citation type="submission" date="2020-09" db="EMBL/GenBank/DDBJ databases">
        <title>De no assembly of potato wild relative species, Solanum commersonii.</title>
        <authorList>
            <person name="Cho K."/>
        </authorList>
    </citation>
    <scope>NUCLEOTIDE SEQUENCE [LARGE SCALE GENOMIC DNA]</scope>
    <source>
        <strain evidence="2">LZ3.2</strain>
        <tissue evidence="2">Leaf</tissue>
    </source>
</reference>
<dbReference type="EMBL" id="JACXVP010000009">
    <property type="protein sequence ID" value="KAG5586495.1"/>
    <property type="molecule type" value="Genomic_DNA"/>
</dbReference>
<organism evidence="2 3">
    <name type="scientific">Solanum commersonii</name>
    <name type="common">Commerson's wild potato</name>
    <name type="synonym">Commerson's nightshade</name>
    <dbReference type="NCBI Taxonomy" id="4109"/>
    <lineage>
        <taxon>Eukaryota</taxon>
        <taxon>Viridiplantae</taxon>
        <taxon>Streptophyta</taxon>
        <taxon>Embryophyta</taxon>
        <taxon>Tracheophyta</taxon>
        <taxon>Spermatophyta</taxon>
        <taxon>Magnoliopsida</taxon>
        <taxon>eudicotyledons</taxon>
        <taxon>Gunneridae</taxon>
        <taxon>Pentapetalae</taxon>
        <taxon>asterids</taxon>
        <taxon>lamiids</taxon>
        <taxon>Solanales</taxon>
        <taxon>Solanaceae</taxon>
        <taxon>Solanoideae</taxon>
        <taxon>Solaneae</taxon>
        <taxon>Solanum</taxon>
    </lineage>
</organism>
<name>A0A9J5XFS2_SOLCO</name>
<keyword evidence="3" id="KW-1185">Reference proteome</keyword>
<feature type="region of interest" description="Disordered" evidence="1">
    <location>
        <begin position="13"/>
        <end position="57"/>
    </location>
</feature>
<evidence type="ECO:0000313" key="2">
    <source>
        <dbReference type="EMBL" id="KAG5586495.1"/>
    </source>
</evidence>
<comment type="caution">
    <text evidence="2">The sequence shown here is derived from an EMBL/GenBank/DDBJ whole genome shotgun (WGS) entry which is preliminary data.</text>
</comment>
<dbReference type="Proteomes" id="UP000824120">
    <property type="component" value="Chromosome 9"/>
</dbReference>
<accession>A0A9J5XFS2</accession>
<gene>
    <name evidence="2" type="ORF">H5410_046929</name>
</gene>